<dbReference type="Proteomes" id="UP001141434">
    <property type="component" value="Unassembled WGS sequence"/>
</dbReference>
<reference evidence="4" key="2">
    <citation type="journal article" date="2023" name="IMA Fungus">
        <title>Comparative genomic study of the Penicillium genus elucidates a diverse pangenome and 15 lateral gene transfer events.</title>
        <authorList>
            <person name="Petersen C."/>
            <person name="Sorensen T."/>
            <person name="Nielsen M.R."/>
            <person name="Sondergaard T.E."/>
            <person name="Sorensen J.L."/>
            <person name="Fitzpatrick D.A."/>
            <person name="Frisvad J.C."/>
            <person name="Nielsen K.L."/>
        </authorList>
    </citation>
    <scope>NUCLEOTIDE SEQUENCE</scope>
    <source>
        <strain evidence="4">IBT 34128</strain>
    </source>
</reference>
<dbReference type="Pfam" id="PF02666">
    <property type="entry name" value="PS_Dcarbxylase"/>
    <property type="match status" value="1"/>
</dbReference>
<reference evidence="4" key="1">
    <citation type="submission" date="2022-11" db="EMBL/GenBank/DDBJ databases">
        <authorList>
            <person name="Petersen C."/>
        </authorList>
    </citation>
    <scope>NUCLEOTIDE SEQUENCE</scope>
    <source>
        <strain evidence="4">IBT 34128</strain>
    </source>
</reference>
<keyword evidence="1" id="KW-0210">Decarboxylase</keyword>
<dbReference type="OrthoDB" id="5973539at2759"/>
<accession>A0A9W9FA08</accession>
<dbReference type="PANTHER" id="PTHR10067">
    <property type="entry name" value="PHOSPHATIDYLSERINE DECARBOXYLASE"/>
    <property type="match status" value="1"/>
</dbReference>
<feature type="domain" description="L-tryptophan decarboxylase PsiD-like" evidence="3">
    <location>
        <begin position="44"/>
        <end position="182"/>
    </location>
</feature>
<evidence type="ECO:0000256" key="1">
    <source>
        <dbReference type="ARBA" id="ARBA00022793"/>
    </source>
</evidence>
<comment type="caution">
    <text evidence="4">The sequence shown here is derived from an EMBL/GenBank/DDBJ whole genome shotgun (WGS) entry which is preliminary data.</text>
</comment>
<protein>
    <recommendedName>
        <fullName evidence="3">L-tryptophan decarboxylase PsiD-like domain-containing protein</fullName>
    </recommendedName>
</protein>
<dbReference type="InterPro" id="IPR003817">
    <property type="entry name" value="PS_Dcarbxylase"/>
</dbReference>
<dbReference type="GeneID" id="81395472"/>
<dbReference type="PANTHER" id="PTHR10067:SF9">
    <property type="entry name" value="PHOSPHATIDYLSERINE DECARBOXYLASE FAMILY PROTEIN (AFU_ORTHOLOGUE AFUA_7G01730)"/>
    <property type="match status" value="1"/>
</dbReference>
<organism evidence="4 5">
    <name type="scientific">Penicillium alfredii</name>
    <dbReference type="NCBI Taxonomy" id="1506179"/>
    <lineage>
        <taxon>Eukaryota</taxon>
        <taxon>Fungi</taxon>
        <taxon>Dikarya</taxon>
        <taxon>Ascomycota</taxon>
        <taxon>Pezizomycotina</taxon>
        <taxon>Eurotiomycetes</taxon>
        <taxon>Eurotiomycetidae</taxon>
        <taxon>Eurotiales</taxon>
        <taxon>Aspergillaceae</taxon>
        <taxon>Penicillium</taxon>
    </lineage>
</organism>
<evidence type="ECO:0000259" key="3">
    <source>
        <dbReference type="Pfam" id="PF12588"/>
    </source>
</evidence>
<sequence length="443" mass="49331">MAFKSQRKHPLHRIGNWLPADHASHREWLCSIIKTVDRNETPLHPVLQEFQHLIETNTRVYMLMTGMFREVPHKSPYHHDPTGKPQIRDYEHFLQLLNHLLSTAPAWTDQSHRVGLVGLPINAILDWPMGTASGYAAFLDPDINAMLKKVLNAWGAFLRSPASAQVLNDSPHGWFGATGERDLTAAARIGPTDASHLQFHDLFECNPSAPYHGFSSWDDFFTRRFRDGVRPVAEPDNPRIIANACESKPYRTAQDVRARDTFWMKEQPYSLLDMLGHDPLALDFVGGTVYQAFLSALSYHRWHAPVSGMVIKAFVVDGTYYSEPLFEGVGNPEGRAQEIDLAGEVTSQAYITATATRAVIFFQADDPAIGLMAFLGVGMAEVSTCEISVKNGDHVDKGDQIGMFHFGGSTHCLLFRKGVKVSGFPQPGVEENVPVRSRLAVVS</sequence>
<gene>
    <name evidence="4" type="ORF">NUU61_005722</name>
</gene>
<dbReference type="RefSeq" id="XP_056511917.1">
    <property type="nucleotide sequence ID" value="XM_056656304.1"/>
</dbReference>
<dbReference type="InterPro" id="IPR022237">
    <property type="entry name" value="PsiD-like"/>
</dbReference>
<keyword evidence="2" id="KW-0456">Lyase</keyword>
<proteinExistence type="predicted"/>
<dbReference type="GO" id="GO:0005739">
    <property type="term" value="C:mitochondrion"/>
    <property type="evidence" value="ECO:0007669"/>
    <property type="project" value="TreeGrafter"/>
</dbReference>
<dbReference type="Pfam" id="PF12588">
    <property type="entry name" value="PSDC"/>
    <property type="match status" value="1"/>
</dbReference>
<evidence type="ECO:0000313" key="5">
    <source>
        <dbReference type="Proteomes" id="UP001141434"/>
    </source>
</evidence>
<dbReference type="GO" id="GO:0004609">
    <property type="term" value="F:phosphatidylserine decarboxylase activity"/>
    <property type="evidence" value="ECO:0007669"/>
    <property type="project" value="InterPro"/>
</dbReference>
<dbReference type="AlphaFoldDB" id="A0A9W9FA08"/>
<dbReference type="EMBL" id="JAPMSZ010000007">
    <property type="protein sequence ID" value="KAJ5096366.1"/>
    <property type="molecule type" value="Genomic_DNA"/>
</dbReference>
<evidence type="ECO:0000313" key="4">
    <source>
        <dbReference type="EMBL" id="KAJ5096366.1"/>
    </source>
</evidence>
<dbReference type="GO" id="GO:0006646">
    <property type="term" value="P:phosphatidylethanolamine biosynthetic process"/>
    <property type="evidence" value="ECO:0007669"/>
    <property type="project" value="TreeGrafter"/>
</dbReference>
<evidence type="ECO:0000256" key="2">
    <source>
        <dbReference type="ARBA" id="ARBA00023239"/>
    </source>
</evidence>
<name>A0A9W9FA08_9EURO</name>
<keyword evidence="5" id="KW-1185">Reference proteome</keyword>